<comment type="caution">
    <text evidence="11">The sequence shown here is derived from an EMBL/GenBank/DDBJ whole genome shotgun (WGS) entry which is preliminary data.</text>
</comment>
<evidence type="ECO:0000256" key="2">
    <source>
        <dbReference type="ARBA" id="ARBA00004811"/>
    </source>
</evidence>
<dbReference type="UniPathway" id="UPA00053">
    <property type="reaction ID" value="UER00089"/>
</dbReference>
<comment type="catalytic activity">
    <reaction evidence="8">
        <text>3-phosphoshikimate + phosphoenolpyruvate = 5-O-(1-carboxyvinyl)-3-phosphoshikimate + phosphate</text>
        <dbReference type="Rhea" id="RHEA:21256"/>
        <dbReference type="ChEBI" id="CHEBI:43474"/>
        <dbReference type="ChEBI" id="CHEBI:57701"/>
        <dbReference type="ChEBI" id="CHEBI:58702"/>
        <dbReference type="ChEBI" id="CHEBI:145989"/>
        <dbReference type="EC" id="2.5.1.19"/>
    </reaction>
    <physiologicalReaction direction="left-to-right" evidence="8">
        <dbReference type="Rhea" id="RHEA:21257"/>
    </physiologicalReaction>
</comment>
<feature type="active site" description="Proton acceptor" evidence="9">
    <location>
        <position position="317"/>
    </location>
</feature>
<dbReference type="RefSeq" id="WP_103876906.1">
    <property type="nucleotide sequence ID" value="NZ_SODZ01000003.1"/>
</dbReference>
<dbReference type="GO" id="GO:0008652">
    <property type="term" value="P:amino acid biosynthetic process"/>
    <property type="evidence" value="ECO:0007669"/>
    <property type="project" value="UniProtKB-KW"/>
</dbReference>
<feature type="binding site" evidence="9">
    <location>
        <position position="344"/>
    </location>
    <ligand>
        <name>3-phosphoshikimate</name>
        <dbReference type="ChEBI" id="CHEBI:145989"/>
    </ligand>
</feature>
<dbReference type="GO" id="GO:0009423">
    <property type="term" value="P:chorismate biosynthetic process"/>
    <property type="evidence" value="ECO:0007669"/>
    <property type="project" value="UniProtKB-UniRule"/>
</dbReference>
<dbReference type="SUPFAM" id="SSF55205">
    <property type="entry name" value="EPT/RTPC-like"/>
    <property type="match status" value="1"/>
</dbReference>
<proteinExistence type="inferred from homology"/>
<protein>
    <recommendedName>
        <fullName evidence="9">3-phosphoshikimate 1-carboxyvinyltransferase</fullName>
        <ecNumber evidence="9">2.5.1.19</ecNumber>
    </recommendedName>
    <alternativeName>
        <fullName evidence="9">5-enolpyruvylshikimate-3-phosphate synthase</fullName>
        <shortName evidence="9">EPSP synthase</shortName>
        <shortName evidence="9">EPSPS</shortName>
    </alternativeName>
</protein>
<dbReference type="EC" id="2.5.1.19" evidence="9"/>
<feature type="binding site" evidence="9">
    <location>
        <position position="122"/>
    </location>
    <ligand>
        <name>phosphoenolpyruvate</name>
        <dbReference type="ChEBI" id="CHEBI:58702"/>
    </ligand>
</feature>
<feature type="binding site" evidence="9">
    <location>
        <position position="168"/>
    </location>
    <ligand>
        <name>3-phosphoshikimate</name>
        <dbReference type="ChEBI" id="CHEBI:145989"/>
    </ligand>
</feature>
<dbReference type="Proteomes" id="UP000294817">
    <property type="component" value="Unassembled WGS sequence"/>
</dbReference>
<feature type="domain" description="Enolpyruvate transferase" evidence="10">
    <location>
        <begin position="8"/>
        <end position="424"/>
    </location>
</feature>
<keyword evidence="6 9" id="KW-0808">Transferase</keyword>
<feature type="binding site" evidence="9">
    <location>
        <position position="26"/>
    </location>
    <ligand>
        <name>3-phosphoshikimate</name>
        <dbReference type="ChEBI" id="CHEBI:145989"/>
    </ligand>
</feature>
<gene>
    <name evidence="9" type="primary">aroA</name>
    <name evidence="11" type="ORF">C8D74_103122</name>
</gene>
<evidence type="ECO:0000256" key="5">
    <source>
        <dbReference type="ARBA" id="ARBA00022605"/>
    </source>
</evidence>
<feature type="binding site" evidence="9">
    <location>
        <position position="317"/>
    </location>
    <ligand>
        <name>3-phosphoshikimate</name>
        <dbReference type="ChEBI" id="CHEBI:145989"/>
    </ligand>
</feature>
<sequence>MNFEVIPTENINAEITLPGDKSISHRALIIGSIAEGETKIHNFLSSEDTLSTLNILNSIGANIKHIDKSEIIVEGNGKDNFVEPSNVLNAKNSGTTMRLMMGVLSAQNFYSVITGDDSLRGRPMKRVIDPLSKMGGRFYARKNGELAPITILGTKDISPIVYKTPVASAQVKSAILLAGLYAKGETKVIEPARSRDHTERMLKYFGADIIQKDTTVVIQGLTNKLKGQEFFVPGDISSASFFIVAALITKNSTLLIKNVGTNPTRTGILSVLKMMGADIKIINEKTLNNEPVGDLLVKSSSLKGTEIKGEMIPSIIDEIPILAIAATQANGKTSIKDAKELRYKETDRIKTITKELKKLGIDVLEKEDGFDIIGSQKIRGNCTCESYNDHRIAMSLAIAGLIADNPIKINNFECVNISFPEFTEIFEKIRSK</sequence>
<evidence type="ECO:0000313" key="11">
    <source>
        <dbReference type="EMBL" id="TDX16445.1"/>
    </source>
</evidence>
<evidence type="ECO:0000259" key="10">
    <source>
        <dbReference type="Pfam" id="PF00275"/>
    </source>
</evidence>
<organism evidence="11 12">
    <name type="scientific">Petrotoga sibirica</name>
    <dbReference type="NCBI Taxonomy" id="156202"/>
    <lineage>
        <taxon>Bacteria</taxon>
        <taxon>Thermotogati</taxon>
        <taxon>Thermotogota</taxon>
        <taxon>Thermotogae</taxon>
        <taxon>Petrotogales</taxon>
        <taxon>Petrotogaceae</taxon>
        <taxon>Petrotoga</taxon>
    </lineage>
</organism>
<dbReference type="Gene3D" id="3.65.10.10">
    <property type="entry name" value="Enolpyruvate transferase domain"/>
    <property type="match status" value="2"/>
</dbReference>
<feature type="binding site" evidence="9">
    <location>
        <position position="21"/>
    </location>
    <ligand>
        <name>phosphoenolpyruvate</name>
        <dbReference type="ChEBI" id="CHEBI:58702"/>
    </ligand>
</feature>
<evidence type="ECO:0000256" key="1">
    <source>
        <dbReference type="ARBA" id="ARBA00002174"/>
    </source>
</evidence>
<dbReference type="Pfam" id="PF00275">
    <property type="entry name" value="EPSP_synthase"/>
    <property type="match status" value="1"/>
</dbReference>
<feature type="binding site" evidence="9">
    <location>
        <position position="21"/>
    </location>
    <ligand>
        <name>3-phosphoshikimate</name>
        <dbReference type="ChEBI" id="CHEBI:145989"/>
    </ligand>
</feature>
<dbReference type="GO" id="GO:0003866">
    <property type="term" value="F:3-phosphoshikimate 1-carboxyvinyltransferase activity"/>
    <property type="evidence" value="ECO:0007669"/>
    <property type="project" value="UniProtKB-UniRule"/>
</dbReference>
<evidence type="ECO:0000256" key="7">
    <source>
        <dbReference type="ARBA" id="ARBA00023141"/>
    </source>
</evidence>
<dbReference type="EMBL" id="SODZ01000003">
    <property type="protein sequence ID" value="TDX16445.1"/>
    <property type="molecule type" value="Genomic_DNA"/>
</dbReference>
<dbReference type="GO" id="GO:0005737">
    <property type="term" value="C:cytoplasm"/>
    <property type="evidence" value="ECO:0007669"/>
    <property type="project" value="UniProtKB-SubCell"/>
</dbReference>
<feature type="binding site" evidence="9">
    <location>
        <position position="391"/>
    </location>
    <ligand>
        <name>phosphoenolpyruvate</name>
        <dbReference type="ChEBI" id="CHEBI:58702"/>
    </ligand>
</feature>
<dbReference type="PANTHER" id="PTHR21090">
    <property type="entry name" value="AROM/DEHYDROQUINATE SYNTHASE"/>
    <property type="match status" value="1"/>
</dbReference>
<keyword evidence="12" id="KW-1185">Reference proteome</keyword>
<dbReference type="PANTHER" id="PTHR21090:SF5">
    <property type="entry name" value="PENTAFUNCTIONAL AROM POLYPEPTIDE"/>
    <property type="match status" value="1"/>
</dbReference>
<accession>A0A4R8F002</accession>
<evidence type="ECO:0000313" key="12">
    <source>
        <dbReference type="Proteomes" id="UP000294817"/>
    </source>
</evidence>
<evidence type="ECO:0000256" key="3">
    <source>
        <dbReference type="ARBA" id="ARBA00009948"/>
    </source>
</evidence>
<dbReference type="PROSITE" id="PS00104">
    <property type="entry name" value="EPSP_SYNTHASE_1"/>
    <property type="match status" value="1"/>
</dbReference>
<comment type="similarity">
    <text evidence="3 9">Belongs to the EPSP synthase family.</text>
</comment>
<dbReference type="FunFam" id="3.65.10.10:FF:000006">
    <property type="entry name" value="3-phosphoshikimate 1-carboxyvinyltransferase"/>
    <property type="match status" value="1"/>
</dbReference>
<name>A0A4R8F002_9BACT</name>
<keyword evidence="4 9" id="KW-0963">Cytoplasm</keyword>
<comment type="caution">
    <text evidence="9">Lacks conserved residue(s) required for the propagation of feature annotation.</text>
</comment>
<evidence type="ECO:0000256" key="4">
    <source>
        <dbReference type="ARBA" id="ARBA00022490"/>
    </source>
</evidence>
<dbReference type="CDD" id="cd01556">
    <property type="entry name" value="EPSP_synthase"/>
    <property type="match status" value="1"/>
</dbReference>
<dbReference type="InterPro" id="IPR001986">
    <property type="entry name" value="Enolpyruvate_Tfrase_dom"/>
</dbReference>
<dbReference type="GO" id="GO:0009073">
    <property type="term" value="P:aromatic amino acid family biosynthetic process"/>
    <property type="evidence" value="ECO:0007669"/>
    <property type="project" value="UniProtKB-KW"/>
</dbReference>
<feature type="binding site" evidence="9">
    <location>
        <position position="348"/>
    </location>
    <ligand>
        <name>phosphoenolpyruvate</name>
        <dbReference type="ChEBI" id="CHEBI:58702"/>
    </ligand>
</feature>
<comment type="pathway">
    <text evidence="2 9">Metabolic intermediate biosynthesis; chorismate biosynthesis; chorismate from D-erythrose 4-phosphate and phosphoenolpyruvate: step 6/7.</text>
</comment>
<feature type="binding site" evidence="9">
    <location>
        <position position="170"/>
    </location>
    <ligand>
        <name>phosphoenolpyruvate</name>
        <dbReference type="ChEBI" id="CHEBI:58702"/>
    </ligand>
</feature>
<dbReference type="AlphaFoldDB" id="A0A4R8F002"/>
<evidence type="ECO:0000256" key="8">
    <source>
        <dbReference type="ARBA" id="ARBA00044633"/>
    </source>
</evidence>
<feature type="binding site" evidence="9">
    <location>
        <position position="170"/>
    </location>
    <ligand>
        <name>3-phosphoshikimate</name>
        <dbReference type="ChEBI" id="CHEBI:145989"/>
    </ligand>
</feature>
<comment type="function">
    <text evidence="1 9">Catalyzes the transfer of the enolpyruvyl moiety of phosphoenolpyruvate (PEP) to the 5-hydroxyl of shikimate-3-phosphate (S3P) to produce enolpyruvyl shikimate-3-phosphate and inorganic phosphate.</text>
</comment>
<dbReference type="InterPro" id="IPR006264">
    <property type="entry name" value="EPSP_synthase"/>
</dbReference>
<comment type="subunit">
    <text evidence="9">Monomer.</text>
</comment>
<evidence type="ECO:0000256" key="6">
    <source>
        <dbReference type="ARBA" id="ARBA00022679"/>
    </source>
</evidence>
<dbReference type="InterPro" id="IPR013792">
    <property type="entry name" value="RNA3'P_cycl/enolpyr_Trfase_a/b"/>
</dbReference>
<feature type="binding site" evidence="9">
    <location>
        <position position="94"/>
    </location>
    <ligand>
        <name>phosphoenolpyruvate</name>
        <dbReference type="ChEBI" id="CHEBI:58702"/>
    </ligand>
</feature>
<reference evidence="11 12" key="1">
    <citation type="submission" date="2019-03" db="EMBL/GenBank/DDBJ databases">
        <title>Genomic Encyclopedia of Type Strains, Phase IV (KMG-IV): sequencing the most valuable type-strain genomes for metagenomic binning, comparative biology and taxonomic classification.</title>
        <authorList>
            <person name="Goeker M."/>
        </authorList>
    </citation>
    <scope>NUCLEOTIDE SEQUENCE [LARGE SCALE GENOMIC DNA]</scope>
    <source>
        <strain evidence="11 12">DSM 13575</strain>
    </source>
</reference>
<dbReference type="InterPro" id="IPR023193">
    <property type="entry name" value="EPSP_synthase_CS"/>
</dbReference>
<dbReference type="FunFam" id="3.65.10.10:FF:000005">
    <property type="entry name" value="3-phosphoshikimate 1-carboxyvinyltransferase"/>
    <property type="match status" value="1"/>
</dbReference>
<dbReference type="HAMAP" id="MF_00210">
    <property type="entry name" value="EPSP_synth"/>
    <property type="match status" value="1"/>
</dbReference>
<dbReference type="NCBIfam" id="TIGR01356">
    <property type="entry name" value="aroA"/>
    <property type="match status" value="1"/>
</dbReference>
<feature type="binding site" evidence="9">
    <location>
        <position position="22"/>
    </location>
    <ligand>
        <name>3-phosphoshikimate</name>
        <dbReference type="ChEBI" id="CHEBI:145989"/>
    </ligand>
</feature>
<keyword evidence="7 9" id="KW-0057">Aromatic amino acid biosynthesis</keyword>
<comment type="subcellular location">
    <subcellularLocation>
        <location evidence="9">Cytoplasm</location>
    </subcellularLocation>
</comment>
<dbReference type="PIRSF" id="PIRSF000505">
    <property type="entry name" value="EPSPS"/>
    <property type="match status" value="1"/>
</dbReference>
<dbReference type="PROSITE" id="PS00885">
    <property type="entry name" value="EPSP_SYNTHASE_2"/>
    <property type="match status" value="1"/>
</dbReference>
<keyword evidence="5 9" id="KW-0028">Amino-acid biosynthesis</keyword>
<evidence type="ECO:0000256" key="9">
    <source>
        <dbReference type="HAMAP-Rule" id="MF_00210"/>
    </source>
</evidence>
<dbReference type="InterPro" id="IPR036968">
    <property type="entry name" value="Enolpyruvate_Tfrase_sf"/>
</dbReference>